<sequence length="48" mass="5485">MYDNELGLRAIRLDGKIAGYVVVWREITINRILQPGTPAEKFELVLGR</sequence>
<proteinExistence type="predicted"/>
<evidence type="ECO:0000313" key="1">
    <source>
        <dbReference type="EMBL" id="QND69835.1"/>
    </source>
</evidence>
<gene>
    <name evidence="1" type="ORF">HB776_00155</name>
</gene>
<accession>A0A7G6TSV3</accession>
<dbReference type="RefSeq" id="WP_184514172.1">
    <property type="nucleotide sequence ID" value="NZ_CP050292.1"/>
</dbReference>
<dbReference type="EMBL" id="CP050292">
    <property type="protein sequence ID" value="QND69835.1"/>
    <property type="molecule type" value="Genomic_DNA"/>
</dbReference>
<protein>
    <submittedName>
        <fullName evidence="1">Uncharacterized protein</fullName>
    </submittedName>
</protein>
<reference evidence="2" key="1">
    <citation type="journal article" date="2020" name="Mol. Plant Microbe">
        <title>Rhizobial microsymbionts of the narrowly endemic Oxytropis species growing in Kamchatka are characterized by significant genetic diversity and possess a set of genes that are associated with T3SS and T6SS secretion systems and can affect the development of symbiosis.</title>
        <authorList>
            <person name="Safronova V."/>
            <person name="Guro P."/>
            <person name="Sazanova A."/>
            <person name="Kuznetsova I."/>
            <person name="Belimov A."/>
            <person name="Yakubov V."/>
            <person name="Chirak E."/>
            <person name="Afonin A."/>
            <person name="Gogolev Y."/>
            <person name="Andronov E."/>
            <person name="Tikhonovich I."/>
        </authorList>
    </citation>
    <scope>NUCLEOTIDE SEQUENCE [LARGE SCALE GENOMIC DNA]</scope>
    <source>
        <strain evidence="2">581</strain>
    </source>
</reference>
<organism evidence="1 2">
    <name type="scientific">Tardiphaga robiniae</name>
    <dbReference type="NCBI Taxonomy" id="943830"/>
    <lineage>
        <taxon>Bacteria</taxon>
        <taxon>Pseudomonadati</taxon>
        <taxon>Pseudomonadota</taxon>
        <taxon>Alphaproteobacteria</taxon>
        <taxon>Hyphomicrobiales</taxon>
        <taxon>Nitrobacteraceae</taxon>
        <taxon>Tardiphaga</taxon>
    </lineage>
</organism>
<name>A0A7G6TSV3_9BRAD</name>
<dbReference type="Proteomes" id="UP000515291">
    <property type="component" value="Chromosome"/>
</dbReference>
<dbReference type="KEGG" id="trb:HB776_00155"/>
<evidence type="ECO:0000313" key="2">
    <source>
        <dbReference type="Proteomes" id="UP000515291"/>
    </source>
</evidence>
<dbReference type="AlphaFoldDB" id="A0A7G6TSV3"/>